<keyword evidence="5" id="KW-1185">Reference proteome</keyword>
<gene>
    <name evidence="4" type="ORF">MERR_LOCUS15664</name>
</gene>
<dbReference type="Proteomes" id="UP000467841">
    <property type="component" value="Unassembled WGS sequence"/>
</dbReference>
<evidence type="ECO:0000256" key="2">
    <source>
        <dbReference type="ARBA" id="ARBA00022737"/>
    </source>
</evidence>
<dbReference type="InterPro" id="IPR011990">
    <property type="entry name" value="TPR-like_helical_dom_sf"/>
</dbReference>
<dbReference type="EMBL" id="CACVBM020001068">
    <property type="protein sequence ID" value="CAA7028429.1"/>
    <property type="molecule type" value="Genomic_DNA"/>
</dbReference>
<dbReference type="NCBIfam" id="TIGR00756">
    <property type="entry name" value="PPR"/>
    <property type="match status" value="2"/>
</dbReference>
<evidence type="ECO:0000313" key="4">
    <source>
        <dbReference type="EMBL" id="CAA7028429.1"/>
    </source>
</evidence>
<reference evidence="4" key="1">
    <citation type="submission" date="2020-01" db="EMBL/GenBank/DDBJ databases">
        <authorList>
            <person name="Mishra B."/>
        </authorList>
    </citation>
    <scope>NUCLEOTIDE SEQUENCE [LARGE SCALE GENOMIC DNA]</scope>
</reference>
<sequence>MEVFRKMCGKKTDGGNVIKADVIHFNTLIDGFCKVGRMKDAEDLLARMIKEGTCAPDDITYKCLIDGYCRAGQRETAKEVGWRMIGI</sequence>
<organism evidence="4 5">
    <name type="scientific">Microthlaspi erraticum</name>
    <dbReference type="NCBI Taxonomy" id="1685480"/>
    <lineage>
        <taxon>Eukaryota</taxon>
        <taxon>Viridiplantae</taxon>
        <taxon>Streptophyta</taxon>
        <taxon>Embryophyta</taxon>
        <taxon>Tracheophyta</taxon>
        <taxon>Spermatophyta</taxon>
        <taxon>Magnoliopsida</taxon>
        <taxon>eudicotyledons</taxon>
        <taxon>Gunneridae</taxon>
        <taxon>Pentapetalae</taxon>
        <taxon>rosids</taxon>
        <taxon>malvids</taxon>
        <taxon>Brassicales</taxon>
        <taxon>Brassicaceae</taxon>
        <taxon>Coluteocarpeae</taxon>
        <taxon>Microthlaspi</taxon>
    </lineage>
</organism>
<comment type="caution">
    <text evidence="4">The sequence shown here is derived from an EMBL/GenBank/DDBJ whole genome shotgun (WGS) entry which is preliminary data.</text>
</comment>
<dbReference type="Gene3D" id="1.25.40.10">
    <property type="entry name" value="Tetratricopeptide repeat domain"/>
    <property type="match status" value="1"/>
</dbReference>
<protein>
    <recommendedName>
        <fullName evidence="6">Pentatricopeptide repeat-containing protein</fullName>
    </recommendedName>
</protein>
<accession>A0A6D2IJC8</accession>
<keyword evidence="2" id="KW-0677">Repeat</keyword>
<dbReference type="PANTHER" id="PTHR46128:SF164">
    <property type="entry name" value="PENTACOTRIPEPTIDE-REPEAT REGION OF PRORP DOMAIN-CONTAINING PROTEIN"/>
    <property type="match status" value="1"/>
</dbReference>
<dbReference type="AlphaFoldDB" id="A0A6D2IJC8"/>
<dbReference type="PROSITE" id="PS51375">
    <property type="entry name" value="PPR"/>
    <property type="match status" value="2"/>
</dbReference>
<evidence type="ECO:0000256" key="1">
    <source>
        <dbReference type="ARBA" id="ARBA00007626"/>
    </source>
</evidence>
<evidence type="ECO:0000256" key="3">
    <source>
        <dbReference type="PROSITE-ProRule" id="PRU00708"/>
    </source>
</evidence>
<dbReference type="InterPro" id="IPR002885">
    <property type="entry name" value="PPR_rpt"/>
</dbReference>
<evidence type="ECO:0000313" key="5">
    <source>
        <dbReference type="Proteomes" id="UP000467841"/>
    </source>
</evidence>
<dbReference type="PANTHER" id="PTHR46128">
    <property type="entry name" value="MITOCHONDRIAL GROUP I INTRON SPLICING FACTOR CCM1"/>
    <property type="match status" value="1"/>
</dbReference>
<dbReference type="OrthoDB" id="907694at2759"/>
<name>A0A6D2IJC8_9BRAS</name>
<feature type="repeat" description="PPR" evidence="3">
    <location>
        <begin position="57"/>
        <end position="87"/>
    </location>
</feature>
<comment type="similarity">
    <text evidence="1">Belongs to the PPR family. P subfamily.</text>
</comment>
<dbReference type="Pfam" id="PF13041">
    <property type="entry name" value="PPR_2"/>
    <property type="match status" value="1"/>
</dbReference>
<proteinExistence type="inferred from homology"/>
<evidence type="ECO:0008006" key="6">
    <source>
        <dbReference type="Google" id="ProtNLM"/>
    </source>
</evidence>
<dbReference type="InterPro" id="IPR050872">
    <property type="entry name" value="PPR_P_subfamily"/>
</dbReference>
<feature type="repeat" description="PPR" evidence="3">
    <location>
        <begin position="21"/>
        <end position="55"/>
    </location>
</feature>